<name>A0A937REN2_9ACTN</name>
<evidence type="ECO:0000313" key="7">
    <source>
        <dbReference type="Proteomes" id="UP000604475"/>
    </source>
</evidence>
<comment type="caution">
    <text evidence="6">The sequence shown here is derived from an EMBL/GenBank/DDBJ whole genome shotgun (WGS) entry which is preliminary data.</text>
</comment>
<dbReference type="InterPro" id="IPR005119">
    <property type="entry name" value="LysR_subst-bd"/>
</dbReference>
<dbReference type="PANTHER" id="PTHR30126">
    <property type="entry name" value="HTH-TYPE TRANSCRIPTIONAL REGULATOR"/>
    <property type="match status" value="1"/>
</dbReference>
<evidence type="ECO:0000256" key="4">
    <source>
        <dbReference type="ARBA" id="ARBA00023163"/>
    </source>
</evidence>
<keyword evidence="4" id="KW-0804">Transcription</keyword>
<gene>
    <name evidence="6" type="ORF">I7412_09780</name>
</gene>
<dbReference type="FunFam" id="1.10.10.10:FF:000001">
    <property type="entry name" value="LysR family transcriptional regulator"/>
    <property type="match status" value="1"/>
</dbReference>
<feature type="domain" description="HTH lysR-type" evidence="5">
    <location>
        <begin position="1"/>
        <end position="58"/>
    </location>
</feature>
<dbReference type="InterPro" id="IPR000847">
    <property type="entry name" value="LysR_HTH_N"/>
</dbReference>
<keyword evidence="2" id="KW-0805">Transcription regulation</keyword>
<sequence>MDTHRLRYFLLIAEEGSMSRAARVLGIAQPALSRHVRILEEDLGVTLFRRTSKGVRLTEEGEQLRATAAGPLRQLELAMKYAGSPLARLERELRLGVPATAARVLAAPLLGSLASAFPKVNFHVSVADTDQLVERILNGEVDVALINPVPDGRIFYGNLLEEDLVVVGGPRSDLRPNRPIRFAELADLPLVLPGSETGIRTTVENTALRLKIKLSSRYATDSLQVARDLITAGQDYGVLPLSACDDEIQRGGLRYAPLREPTLTQQLGTAVTSQLALPRGFATKLTEIIGDEVARLVKSGAWAARLAPPHPGDE</sequence>
<dbReference type="Pfam" id="PF03466">
    <property type="entry name" value="LysR_substrate"/>
    <property type="match status" value="1"/>
</dbReference>
<dbReference type="GO" id="GO:0003700">
    <property type="term" value="F:DNA-binding transcription factor activity"/>
    <property type="evidence" value="ECO:0007669"/>
    <property type="project" value="InterPro"/>
</dbReference>
<keyword evidence="7" id="KW-1185">Reference proteome</keyword>
<dbReference type="PROSITE" id="PS50931">
    <property type="entry name" value="HTH_LYSR"/>
    <property type="match status" value="1"/>
</dbReference>
<dbReference type="Gene3D" id="3.40.190.10">
    <property type="entry name" value="Periplasmic binding protein-like II"/>
    <property type="match status" value="2"/>
</dbReference>
<keyword evidence="3" id="KW-0238">DNA-binding</keyword>
<evidence type="ECO:0000256" key="1">
    <source>
        <dbReference type="ARBA" id="ARBA00009437"/>
    </source>
</evidence>
<comment type="similarity">
    <text evidence="1">Belongs to the LysR transcriptional regulatory family.</text>
</comment>
<dbReference type="InterPro" id="IPR036390">
    <property type="entry name" value="WH_DNA-bd_sf"/>
</dbReference>
<protein>
    <submittedName>
        <fullName evidence="6">LysR family transcriptional regulator</fullName>
    </submittedName>
</protein>
<dbReference type="AlphaFoldDB" id="A0A937REN2"/>
<dbReference type="EMBL" id="JAEACQ010000160">
    <property type="protein sequence ID" value="MBL7627454.1"/>
    <property type="molecule type" value="Genomic_DNA"/>
</dbReference>
<proteinExistence type="inferred from homology"/>
<dbReference type="Pfam" id="PF00126">
    <property type="entry name" value="HTH_1"/>
    <property type="match status" value="1"/>
</dbReference>
<dbReference type="RefSeq" id="WP_203002661.1">
    <property type="nucleotide sequence ID" value="NZ_JADWYU010000099.1"/>
</dbReference>
<dbReference type="PANTHER" id="PTHR30126:SF98">
    <property type="entry name" value="HTH-TYPE TRANSCRIPTIONAL ACTIVATOR BAUR"/>
    <property type="match status" value="1"/>
</dbReference>
<evidence type="ECO:0000256" key="3">
    <source>
        <dbReference type="ARBA" id="ARBA00023125"/>
    </source>
</evidence>
<organism evidence="6 7">
    <name type="scientific">Frankia nepalensis</name>
    <dbReference type="NCBI Taxonomy" id="1836974"/>
    <lineage>
        <taxon>Bacteria</taxon>
        <taxon>Bacillati</taxon>
        <taxon>Actinomycetota</taxon>
        <taxon>Actinomycetes</taxon>
        <taxon>Frankiales</taxon>
        <taxon>Frankiaceae</taxon>
        <taxon>Frankia</taxon>
    </lineage>
</organism>
<dbReference type="SUPFAM" id="SSF53850">
    <property type="entry name" value="Periplasmic binding protein-like II"/>
    <property type="match status" value="1"/>
</dbReference>
<accession>A0A937REN2</accession>
<reference evidence="6" key="1">
    <citation type="submission" date="2020-12" db="EMBL/GenBank/DDBJ databases">
        <title>Genomic characterization of non-nitrogen-fixing Frankia strains.</title>
        <authorList>
            <person name="Carlos-Shanley C."/>
            <person name="Guerra T."/>
            <person name="Hahn D."/>
        </authorList>
    </citation>
    <scope>NUCLEOTIDE SEQUENCE</scope>
    <source>
        <strain evidence="6">CN6</strain>
    </source>
</reference>
<dbReference type="Gene3D" id="1.10.10.10">
    <property type="entry name" value="Winged helix-like DNA-binding domain superfamily/Winged helix DNA-binding domain"/>
    <property type="match status" value="1"/>
</dbReference>
<dbReference type="SUPFAM" id="SSF46785">
    <property type="entry name" value="Winged helix' DNA-binding domain"/>
    <property type="match status" value="1"/>
</dbReference>
<evidence type="ECO:0000256" key="2">
    <source>
        <dbReference type="ARBA" id="ARBA00023015"/>
    </source>
</evidence>
<dbReference type="Proteomes" id="UP000604475">
    <property type="component" value="Unassembled WGS sequence"/>
</dbReference>
<dbReference type="PRINTS" id="PR00039">
    <property type="entry name" value="HTHLYSR"/>
</dbReference>
<evidence type="ECO:0000259" key="5">
    <source>
        <dbReference type="PROSITE" id="PS50931"/>
    </source>
</evidence>
<evidence type="ECO:0000313" key="6">
    <source>
        <dbReference type="EMBL" id="MBL7627454.1"/>
    </source>
</evidence>
<dbReference type="GO" id="GO:0000976">
    <property type="term" value="F:transcription cis-regulatory region binding"/>
    <property type="evidence" value="ECO:0007669"/>
    <property type="project" value="TreeGrafter"/>
</dbReference>
<dbReference type="InterPro" id="IPR036388">
    <property type="entry name" value="WH-like_DNA-bd_sf"/>
</dbReference>